<dbReference type="InterPro" id="IPR036388">
    <property type="entry name" value="WH-like_DNA-bd_sf"/>
</dbReference>
<evidence type="ECO:0000256" key="3">
    <source>
        <dbReference type="ARBA" id="ARBA00023125"/>
    </source>
</evidence>
<accession>A0ABX2PKH2</accession>
<evidence type="ECO:0000256" key="1">
    <source>
        <dbReference type="ARBA" id="ARBA00009437"/>
    </source>
</evidence>
<dbReference type="Pfam" id="PF00126">
    <property type="entry name" value="HTH_1"/>
    <property type="match status" value="1"/>
</dbReference>
<sequence length="294" mass="32668">MPIPRRFLPSTSLLQAFETAARTQNVTTAAKELSLTQSAVSRQIRALEEQLGTELFHREKQSIRLTAGGERYAREIREALQKISSASMNLRANPRGGTLALAILPTFGTRWLAPRLPDFLQKNPGITINLTTKLEPFDFAQVPLDAAIHFGRADWPQCAALPLCKEDVVPACAPVLLEQYGFTEVADLVQAPLLHLTSRPDAWEKFMARHDVETDPLHGMLFDQFATAAQAAMVGLGVALLPEFLIQNELEAGTLVRALPHKMRSDEMYYLCWPHVNADYPPLAAFRKWLSGVA</sequence>
<dbReference type="SUPFAM" id="SSF46785">
    <property type="entry name" value="Winged helix' DNA-binding domain"/>
    <property type="match status" value="1"/>
</dbReference>
<dbReference type="PANTHER" id="PTHR30537">
    <property type="entry name" value="HTH-TYPE TRANSCRIPTIONAL REGULATOR"/>
    <property type="match status" value="1"/>
</dbReference>
<comment type="caution">
    <text evidence="6">The sequence shown here is derived from an EMBL/GenBank/DDBJ whole genome shotgun (WGS) entry which is preliminary data.</text>
</comment>
<reference evidence="6 7" key="1">
    <citation type="submission" date="2020-04" db="EMBL/GenBank/DDBJ databases">
        <title>Donghicola sp., a member of the Rhodobacteraceae family isolated from mangrove forest in Thailand.</title>
        <authorList>
            <person name="Charoenyingcharoen P."/>
            <person name="Yukphan P."/>
        </authorList>
    </citation>
    <scope>NUCLEOTIDE SEQUENCE [LARGE SCALE GENOMIC DNA]</scope>
    <source>
        <strain evidence="6 7">C2-DW-16</strain>
    </source>
</reference>
<dbReference type="CDD" id="cd08481">
    <property type="entry name" value="PBP2_GcdR_like"/>
    <property type="match status" value="1"/>
</dbReference>
<dbReference type="Proteomes" id="UP000523601">
    <property type="component" value="Unassembled WGS sequence"/>
</dbReference>
<evidence type="ECO:0000256" key="2">
    <source>
        <dbReference type="ARBA" id="ARBA00023015"/>
    </source>
</evidence>
<dbReference type="InterPro" id="IPR036390">
    <property type="entry name" value="WH_DNA-bd_sf"/>
</dbReference>
<feature type="domain" description="HTH lysR-type" evidence="5">
    <location>
        <begin position="9"/>
        <end position="66"/>
    </location>
</feature>
<dbReference type="SUPFAM" id="SSF53850">
    <property type="entry name" value="Periplasmic binding protein-like II"/>
    <property type="match status" value="1"/>
</dbReference>
<evidence type="ECO:0000256" key="4">
    <source>
        <dbReference type="ARBA" id="ARBA00023163"/>
    </source>
</evidence>
<dbReference type="PROSITE" id="PS50931">
    <property type="entry name" value="HTH_LYSR"/>
    <property type="match status" value="1"/>
</dbReference>
<gene>
    <name evidence="6" type="ORF">HJ526_18300</name>
</gene>
<protein>
    <submittedName>
        <fullName evidence="6">LysR family transcriptional regulator</fullName>
    </submittedName>
</protein>
<proteinExistence type="inferred from homology"/>
<dbReference type="Pfam" id="PF03466">
    <property type="entry name" value="LysR_substrate"/>
    <property type="match status" value="1"/>
</dbReference>
<dbReference type="InterPro" id="IPR000847">
    <property type="entry name" value="LysR_HTH_N"/>
</dbReference>
<keyword evidence="7" id="KW-1185">Reference proteome</keyword>
<dbReference type="Gene3D" id="1.10.10.10">
    <property type="entry name" value="Winged helix-like DNA-binding domain superfamily/Winged helix DNA-binding domain"/>
    <property type="match status" value="1"/>
</dbReference>
<keyword evidence="4" id="KW-0804">Transcription</keyword>
<dbReference type="PRINTS" id="PR00039">
    <property type="entry name" value="HTHLYSR"/>
</dbReference>
<dbReference type="Gene3D" id="3.40.190.10">
    <property type="entry name" value="Periplasmic binding protein-like II"/>
    <property type="match status" value="2"/>
</dbReference>
<dbReference type="InterPro" id="IPR005119">
    <property type="entry name" value="LysR_subst-bd"/>
</dbReference>
<evidence type="ECO:0000313" key="6">
    <source>
        <dbReference type="EMBL" id="NVO29376.1"/>
    </source>
</evidence>
<dbReference type="InterPro" id="IPR058163">
    <property type="entry name" value="LysR-type_TF_proteobact-type"/>
</dbReference>
<evidence type="ECO:0000259" key="5">
    <source>
        <dbReference type="PROSITE" id="PS50931"/>
    </source>
</evidence>
<name>A0ABX2PKH2_9RHOB</name>
<keyword evidence="2" id="KW-0805">Transcription regulation</keyword>
<comment type="similarity">
    <text evidence="1">Belongs to the LysR transcriptional regulatory family.</text>
</comment>
<dbReference type="RefSeq" id="WP_176856067.1">
    <property type="nucleotide sequence ID" value="NZ_JABCJD010000015.1"/>
</dbReference>
<evidence type="ECO:0000313" key="7">
    <source>
        <dbReference type="Proteomes" id="UP000523601"/>
    </source>
</evidence>
<keyword evidence="3" id="KW-0238">DNA-binding</keyword>
<dbReference type="PANTHER" id="PTHR30537:SF26">
    <property type="entry name" value="GLYCINE CLEAVAGE SYSTEM TRANSCRIPTIONAL ACTIVATOR"/>
    <property type="match status" value="1"/>
</dbReference>
<dbReference type="EMBL" id="JABCJD010000015">
    <property type="protein sequence ID" value="NVO29376.1"/>
    <property type="molecule type" value="Genomic_DNA"/>
</dbReference>
<organism evidence="6 7">
    <name type="scientific">Donghicola mangrovi</name>
    <dbReference type="NCBI Taxonomy" id="2729614"/>
    <lineage>
        <taxon>Bacteria</taxon>
        <taxon>Pseudomonadati</taxon>
        <taxon>Pseudomonadota</taxon>
        <taxon>Alphaproteobacteria</taxon>
        <taxon>Rhodobacterales</taxon>
        <taxon>Roseobacteraceae</taxon>
        <taxon>Donghicola</taxon>
    </lineage>
</organism>